<feature type="transmembrane region" description="Helical" evidence="1">
    <location>
        <begin position="110"/>
        <end position="136"/>
    </location>
</feature>
<dbReference type="RefSeq" id="WP_088215017.1">
    <property type="nucleotide sequence ID" value="NZ_NIPW01000010.1"/>
</dbReference>
<keyword evidence="4" id="KW-1185">Reference proteome</keyword>
<dbReference type="GO" id="GO:0016020">
    <property type="term" value="C:membrane"/>
    <property type="evidence" value="ECO:0007669"/>
    <property type="project" value="InterPro"/>
</dbReference>
<dbReference type="Proteomes" id="UP000196878">
    <property type="component" value="Unassembled WGS sequence"/>
</dbReference>
<protein>
    <recommendedName>
        <fullName evidence="2">EamA domain-containing protein</fullName>
    </recommendedName>
</protein>
<accession>A0A212ADI9</accession>
<proteinExistence type="predicted"/>
<dbReference type="OrthoDB" id="5243804at2"/>
<feature type="transmembrane region" description="Helical" evidence="1">
    <location>
        <begin position="148"/>
        <end position="170"/>
    </location>
</feature>
<name>A0A212ADI9_9RHOB</name>
<evidence type="ECO:0000313" key="3">
    <source>
        <dbReference type="EMBL" id="OWJ79038.1"/>
    </source>
</evidence>
<feature type="domain" description="EamA" evidence="2">
    <location>
        <begin position="188"/>
        <end position="291"/>
    </location>
</feature>
<dbReference type="EMBL" id="NIPW01000010">
    <property type="protein sequence ID" value="OWJ79038.1"/>
    <property type="molecule type" value="Genomic_DNA"/>
</dbReference>
<keyword evidence="1" id="KW-1133">Transmembrane helix</keyword>
<comment type="caution">
    <text evidence="3">The sequence shown here is derived from an EMBL/GenBank/DDBJ whole genome shotgun (WGS) entry which is preliminary data.</text>
</comment>
<keyword evidence="1" id="KW-0812">Transmembrane</keyword>
<feature type="transmembrane region" description="Helical" evidence="1">
    <location>
        <begin position="248"/>
        <end position="268"/>
    </location>
</feature>
<dbReference type="SUPFAM" id="SSF103481">
    <property type="entry name" value="Multidrug resistance efflux transporter EmrE"/>
    <property type="match status" value="2"/>
</dbReference>
<keyword evidence="1" id="KW-0472">Membrane</keyword>
<feature type="transmembrane region" description="Helical" evidence="1">
    <location>
        <begin position="182"/>
        <end position="207"/>
    </location>
</feature>
<reference evidence="3 4" key="1">
    <citation type="submission" date="2016-12" db="EMBL/GenBank/DDBJ databases">
        <title>Comparison of Traditional DNA-DNA Hybridization with In Silico Genomic Analysis.</title>
        <authorList>
            <person name="Nicholson A.C."/>
            <person name="Humrighouse B.W."/>
            <person name="Graziano J."/>
            <person name="Lasker B."/>
            <person name="Whitney A.M."/>
            <person name="Mcquiston J.R."/>
        </authorList>
    </citation>
    <scope>NUCLEOTIDE SEQUENCE [LARGE SCALE GENOMIC DNA]</scope>
    <source>
        <strain evidence="3 4">H2240</strain>
    </source>
</reference>
<organism evidence="3 4">
    <name type="scientific">Haematobacter genomosp. 1</name>
    <dbReference type="NCBI Taxonomy" id="366618"/>
    <lineage>
        <taxon>Bacteria</taxon>
        <taxon>Pseudomonadati</taxon>
        <taxon>Pseudomonadota</taxon>
        <taxon>Alphaproteobacteria</taxon>
        <taxon>Rhodobacterales</taxon>
        <taxon>Paracoccaceae</taxon>
        <taxon>Haematobacter</taxon>
    </lineage>
</organism>
<evidence type="ECO:0000256" key="1">
    <source>
        <dbReference type="SAM" id="Phobius"/>
    </source>
</evidence>
<dbReference type="Gene3D" id="1.10.3730.20">
    <property type="match status" value="1"/>
</dbReference>
<evidence type="ECO:0000259" key="2">
    <source>
        <dbReference type="Pfam" id="PF00892"/>
    </source>
</evidence>
<dbReference type="Pfam" id="PF00892">
    <property type="entry name" value="EamA"/>
    <property type="match status" value="1"/>
</dbReference>
<feature type="transmembrane region" description="Helical" evidence="1">
    <location>
        <begin position="66"/>
        <end position="90"/>
    </location>
</feature>
<sequence>MLWIPVTVSAALLQTVRFLLQKRLKDTGLSTGAASYARFLFAAPFAVVFALLAWGSSGLGWPDTPAMFWVFALGGGVGQILGTLATLALFGERNFAVGMAFTKTETLQVALFSAVVLGEAVSPLALGAILLGVAGILTLSRKPGSASLLSRSAALGIAAGAGFGVSAIGYRGATLALGEGSAFLRAAFTLACVTSFQTLAMGLWLSLRERGAILRVARAWRVTAVIGLSGMLASLCWFTAFALQNATYVRAVGQVEMVFTIAASWIVFRERITPREYLGIALVLGSILLLVLTLR</sequence>
<evidence type="ECO:0000313" key="4">
    <source>
        <dbReference type="Proteomes" id="UP000196878"/>
    </source>
</evidence>
<feature type="transmembrane region" description="Helical" evidence="1">
    <location>
        <begin position="219"/>
        <end position="242"/>
    </location>
</feature>
<feature type="transmembrane region" description="Helical" evidence="1">
    <location>
        <begin position="34"/>
        <end position="54"/>
    </location>
</feature>
<dbReference type="InterPro" id="IPR037185">
    <property type="entry name" value="EmrE-like"/>
</dbReference>
<feature type="transmembrane region" description="Helical" evidence="1">
    <location>
        <begin position="277"/>
        <end position="294"/>
    </location>
</feature>
<dbReference type="InterPro" id="IPR000620">
    <property type="entry name" value="EamA_dom"/>
</dbReference>
<dbReference type="AlphaFoldDB" id="A0A212ADI9"/>
<gene>
    <name evidence="3" type="ORF">CDV49_08130</name>
</gene>